<feature type="transmembrane region" description="Helical" evidence="6">
    <location>
        <begin position="282"/>
        <end position="307"/>
    </location>
</feature>
<protein>
    <submittedName>
        <fullName evidence="8">ABC transporter permease</fullName>
    </submittedName>
</protein>
<name>A0ABV6LM35_9BACI</name>
<evidence type="ECO:0000313" key="8">
    <source>
        <dbReference type="EMBL" id="MFC0523367.1"/>
    </source>
</evidence>
<proteinExistence type="predicted"/>
<organism evidence="8 9">
    <name type="scientific">Pontibacillus salicampi</name>
    <dbReference type="NCBI Taxonomy" id="1449801"/>
    <lineage>
        <taxon>Bacteria</taxon>
        <taxon>Bacillati</taxon>
        <taxon>Bacillota</taxon>
        <taxon>Bacilli</taxon>
        <taxon>Bacillales</taxon>
        <taxon>Bacillaceae</taxon>
        <taxon>Pontibacillus</taxon>
    </lineage>
</organism>
<sequence length="407" mass="46547">MNGFSFWLNEWRAIRRRPGPLFLSLFIPFAFLCLLFITITSLFQGTTSNIQVAVVDKDNTFETKSLLYQLTEEEQMKDALVLDKMSENEAEEAFRQSDVDAIMHIPQGFTKSLRVGENTPIRVTTNSENAYAQSMIETLFSSGAAYISAAQSAVNTVYDKKLSDQPLHERKEQLEAVIVNYTVFALTRNEAFELQAIPLGAQIGWRSHGIIAGFVMYVLLFGVLFQLLENKRYEHKLMHRLRSFHITEIHMYMFHAWKWLAASIGTALLLYCLIASEAFPPYIPLSIEGLTTIAFIGLFTGCLLAAVEGIFSNVWWRCCVVLLLFIIGAGAGGIFVPSIYLPEYIQFYWNPYTVMYNMLEQLFLRSDFMYAQSFILTLWCIGLWLIGWLGAVRKERRYGYLPFTPSS</sequence>
<comment type="subcellular location">
    <subcellularLocation>
        <location evidence="1">Cell membrane</location>
        <topology evidence="1">Multi-pass membrane protein</topology>
    </subcellularLocation>
</comment>
<dbReference type="Proteomes" id="UP001589836">
    <property type="component" value="Unassembled WGS sequence"/>
</dbReference>
<keyword evidence="3 6" id="KW-0812">Transmembrane</keyword>
<gene>
    <name evidence="8" type="ORF">ACFFGV_07195</name>
</gene>
<dbReference type="Gene3D" id="3.40.1710.10">
    <property type="entry name" value="abc type-2 transporter like domain"/>
    <property type="match status" value="1"/>
</dbReference>
<keyword evidence="4 6" id="KW-1133">Transmembrane helix</keyword>
<feature type="transmembrane region" description="Helical" evidence="6">
    <location>
        <begin position="314"/>
        <end position="340"/>
    </location>
</feature>
<accession>A0ABV6LM35</accession>
<reference evidence="8 9" key="1">
    <citation type="submission" date="2024-09" db="EMBL/GenBank/DDBJ databases">
        <authorList>
            <person name="Sun Q."/>
            <person name="Mori K."/>
        </authorList>
    </citation>
    <scope>NUCLEOTIDE SEQUENCE [LARGE SCALE GENOMIC DNA]</scope>
    <source>
        <strain evidence="8 9">NCAIM B.02529</strain>
    </source>
</reference>
<dbReference type="PANTHER" id="PTHR30294">
    <property type="entry name" value="MEMBRANE COMPONENT OF ABC TRANSPORTER YHHJ-RELATED"/>
    <property type="match status" value="1"/>
</dbReference>
<keyword evidence="9" id="KW-1185">Reference proteome</keyword>
<evidence type="ECO:0000313" key="9">
    <source>
        <dbReference type="Proteomes" id="UP001589836"/>
    </source>
</evidence>
<evidence type="ECO:0000256" key="1">
    <source>
        <dbReference type="ARBA" id="ARBA00004651"/>
    </source>
</evidence>
<evidence type="ECO:0000259" key="7">
    <source>
        <dbReference type="Pfam" id="PF12698"/>
    </source>
</evidence>
<dbReference type="InterPro" id="IPR051449">
    <property type="entry name" value="ABC-2_transporter_component"/>
</dbReference>
<evidence type="ECO:0000256" key="5">
    <source>
        <dbReference type="ARBA" id="ARBA00023136"/>
    </source>
</evidence>
<evidence type="ECO:0000256" key="2">
    <source>
        <dbReference type="ARBA" id="ARBA00022475"/>
    </source>
</evidence>
<comment type="caution">
    <text evidence="8">The sequence shown here is derived from an EMBL/GenBank/DDBJ whole genome shotgun (WGS) entry which is preliminary data.</text>
</comment>
<dbReference type="EMBL" id="JBHLTP010000004">
    <property type="protein sequence ID" value="MFC0523367.1"/>
    <property type="molecule type" value="Genomic_DNA"/>
</dbReference>
<feature type="transmembrane region" description="Helical" evidence="6">
    <location>
        <begin position="368"/>
        <end position="391"/>
    </location>
</feature>
<evidence type="ECO:0000256" key="6">
    <source>
        <dbReference type="SAM" id="Phobius"/>
    </source>
</evidence>
<dbReference type="PANTHER" id="PTHR30294:SF29">
    <property type="entry name" value="MULTIDRUG ABC TRANSPORTER PERMEASE YBHS-RELATED"/>
    <property type="match status" value="1"/>
</dbReference>
<feature type="domain" description="ABC-2 type transporter transmembrane" evidence="7">
    <location>
        <begin position="21"/>
        <end position="388"/>
    </location>
</feature>
<keyword evidence="5 6" id="KW-0472">Membrane</keyword>
<feature type="transmembrane region" description="Helical" evidence="6">
    <location>
        <begin position="249"/>
        <end position="276"/>
    </location>
</feature>
<feature type="transmembrane region" description="Helical" evidence="6">
    <location>
        <begin position="209"/>
        <end position="228"/>
    </location>
</feature>
<evidence type="ECO:0000256" key="3">
    <source>
        <dbReference type="ARBA" id="ARBA00022692"/>
    </source>
</evidence>
<evidence type="ECO:0000256" key="4">
    <source>
        <dbReference type="ARBA" id="ARBA00022989"/>
    </source>
</evidence>
<dbReference type="RefSeq" id="WP_377346080.1">
    <property type="nucleotide sequence ID" value="NZ_JBHLTP010000004.1"/>
</dbReference>
<feature type="transmembrane region" description="Helical" evidence="6">
    <location>
        <begin position="21"/>
        <end position="43"/>
    </location>
</feature>
<dbReference type="Pfam" id="PF12698">
    <property type="entry name" value="ABC2_membrane_3"/>
    <property type="match status" value="1"/>
</dbReference>
<dbReference type="InterPro" id="IPR013525">
    <property type="entry name" value="ABC2_TM"/>
</dbReference>
<keyword evidence="2" id="KW-1003">Cell membrane</keyword>